<dbReference type="GO" id="GO:1990904">
    <property type="term" value="C:ribonucleoprotein complex"/>
    <property type="evidence" value="ECO:0007669"/>
    <property type="project" value="UniProtKB-KW"/>
</dbReference>
<dbReference type="EMBL" id="JADIIL010000007">
    <property type="protein sequence ID" value="MBF4474116.1"/>
    <property type="molecule type" value="Genomic_DNA"/>
</dbReference>
<dbReference type="GeneID" id="26738927"/>
<reference evidence="9" key="3">
    <citation type="submission" date="2014-09" db="EMBL/GenBank/DDBJ databases">
        <authorList>
            <person name="Bishop-Lilly K.A."/>
            <person name="Broomall S.M."/>
            <person name="Chain P.S."/>
            <person name="Chertkov O."/>
            <person name="Coyne S.R."/>
            <person name="Daligault H.E."/>
            <person name="Davenport K.W."/>
            <person name="Erkkila T."/>
            <person name="Frey K.G."/>
            <person name="Gibbons H.S."/>
            <person name="Gu W."/>
            <person name="Jaissle J."/>
            <person name="Johnson S.L."/>
            <person name="Koroleva G.I."/>
            <person name="Ladner J.T."/>
            <person name="Lo C.-C."/>
            <person name="Minogue T.D."/>
            <person name="Munk C."/>
            <person name="Palacios G.F."/>
            <person name="Redden C.L."/>
            <person name="Rosenzweig C.N."/>
            <person name="Scholz M.B."/>
            <person name="Teshima H."/>
            <person name="Xu Y."/>
        </authorList>
    </citation>
    <scope>NUCLEOTIDE SEQUENCE</scope>
    <source>
        <strain evidence="9">Mb9</strain>
    </source>
</reference>
<dbReference type="EMBL" id="CP006933">
    <property type="protein sequence ID" value="AIS32450.1"/>
    <property type="molecule type" value="Genomic_DNA"/>
</dbReference>
<evidence type="ECO:0000313" key="9">
    <source>
        <dbReference type="EMBL" id="CEL24314.1"/>
    </source>
</evidence>
<evidence type="ECO:0000313" key="12">
    <source>
        <dbReference type="Proteomes" id="UP000062768"/>
    </source>
</evidence>
<evidence type="ECO:0000256" key="5">
    <source>
        <dbReference type="HAMAP-Rule" id="MF_00029"/>
    </source>
</evidence>
<proteinExistence type="inferred from homology"/>
<evidence type="ECO:0000313" key="7">
    <source>
        <dbReference type="EMBL" id="AIS32450.1"/>
    </source>
</evidence>
<dbReference type="EMBL" id="LN734822">
    <property type="protein sequence ID" value="CEL24314.1"/>
    <property type="molecule type" value="Genomic_DNA"/>
</dbReference>
<reference evidence="7" key="1">
    <citation type="submission" date="2013-12" db="EMBL/GenBank/DDBJ databases">
        <title>The complete genome sequence of Methanobacterium sp. BRM9.</title>
        <authorList>
            <consortium name="Pastoral Greenhouse Gas Research Consortium"/>
            <person name="Kelly W.J."/>
            <person name="Leahy S.C."/>
            <person name="Perry R."/>
            <person name="Li D."/>
            <person name="Altermann E."/>
            <person name="Lambie S.C."/>
            <person name="Attwood G.T."/>
        </authorList>
    </citation>
    <scope>NUCLEOTIDE SEQUENCE [LARGE SCALE GENOMIC DNA]</scope>
    <source>
        <strain evidence="7">BRM9</strain>
    </source>
</reference>
<evidence type="ECO:0000256" key="6">
    <source>
        <dbReference type="SAM" id="MobiDB-lite"/>
    </source>
</evidence>
<name>A0A089ZGZ1_METFO</name>
<evidence type="ECO:0000313" key="8">
    <source>
        <dbReference type="EMBL" id="CEA14715.1"/>
    </source>
</evidence>
<dbReference type="EMBL" id="LN515531">
    <property type="protein sequence ID" value="CEA14715.1"/>
    <property type="molecule type" value="Genomic_DNA"/>
</dbReference>
<protein>
    <recommendedName>
        <fullName evidence="4 5">Small ribosomal subunit protein eS8</fullName>
    </recommendedName>
</protein>
<evidence type="ECO:0000313" key="11">
    <source>
        <dbReference type="Proteomes" id="UP000029661"/>
    </source>
</evidence>
<dbReference type="GO" id="GO:0003735">
    <property type="term" value="F:structural constituent of ribosome"/>
    <property type="evidence" value="ECO:0007669"/>
    <property type="project" value="InterPro"/>
</dbReference>
<evidence type="ECO:0000256" key="1">
    <source>
        <dbReference type="ARBA" id="ARBA00005257"/>
    </source>
</evidence>
<comment type="similarity">
    <text evidence="1 5">Belongs to the eukaryotic ribosomal protein eS8 family.</text>
</comment>
<dbReference type="Proteomes" id="UP000062768">
    <property type="component" value="Chromosome I"/>
</dbReference>
<dbReference type="GO" id="GO:0005840">
    <property type="term" value="C:ribosome"/>
    <property type="evidence" value="ECO:0007669"/>
    <property type="project" value="UniProtKB-KW"/>
</dbReference>
<dbReference type="Proteomes" id="UP000606900">
    <property type="component" value="Unassembled WGS sequence"/>
</dbReference>
<reference evidence="10" key="4">
    <citation type="submission" date="2020-10" db="EMBL/GenBank/DDBJ databases">
        <title>Dehalococcoides mccartyi of a TCE/Cr reducing biochatode.</title>
        <authorList>
            <person name="Matturro B."/>
        </authorList>
    </citation>
    <scope>NUCLEOTIDE SEQUENCE</scope>
    <source>
        <strain evidence="10">Bin2</strain>
    </source>
</reference>
<dbReference type="GO" id="GO:0006412">
    <property type="term" value="P:translation"/>
    <property type="evidence" value="ECO:0007669"/>
    <property type="project" value="UniProtKB-UniRule"/>
</dbReference>
<dbReference type="KEGG" id="mfc:BRM9_1638"/>
<accession>A0A089ZGZ1</accession>
<sequence>MAIWQGKSVRTSTGARAKSNRNKRKMEFGREAAETKIGDRRIKTIRTKGGNEKIRLTNEKQISVVDPKTQKVELAEIISVVENQANTHFVRRNIITKGAVVDTSVGKVKVTSRPGQDGIINGVVVEE</sequence>
<dbReference type="CDD" id="cd11382">
    <property type="entry name" value="Ribosomal_S8e"/>
    <property type="match status" value="1"/>
</dbReference>
<dbReference type="Gene3D" id="2.40.10.310">
    <property type="match status" value="1"/>
</dbReference>
<dbReference type="RefSeq" id="WP_048073653.1">
    <property type="nucleotide sequence ID" value="NZ_CALCVY010000056.1"/>
</dbReference>
<dbReference type="InterPro" id="IPR022309">
    <property type="entry name" value="Ribosomal_Se8/biogenesis_NSA2"/>
</dbReference>
<feature type="region of interest" description="Disordered" evidence="6">
    <location>
        <begin position="1"/>
        <end position="27"/>
    </location>
</feature>
<organism evidence="7 11">
    <name type="scientific">Methanobacterium formicicum</name>
    <dbReference type="NCBI Taxonomy" id="2162"/>
    <lineage>
        <taxon>Archaea</taxon>
        <taxon>Methanobacteriati</taxon>
        <taxon>Methanobacteriota</taxon>
        <taxon>Methanomada group</taxon>
        <taxon>Methanobacteria</taxon>
        <taxon>Methanobacteriales</taxon>
        <taxon>Methanobacteriaceae</taxon>
        <taxon>Methanobacterium</taxon>
    </lineage>
</organism>
<dbReference type="Proteomes" id="UP000029661">
    <property type="component" value="Chromosome"/>
</dbReference>
<dbReference type="OrthoDB" id="372305at2157"/>
<reference evidence="8" key="2">
    <citation type="submission" date="2014-08" db="EMBL/GenBank/DDBJ databases">
        <authorList>
            <person name="Wibberg D."/>
        </authorList>
    </citation>
    <scope>NUCLEOTIDE SEQUENCE</scope>
</reference>
<evidence type="ECO:0000313" key="10">
    <source>
        <dbReference type="EMBL" id="MBF4474116.1"/>
    </source>
</evidence>
<comment type="subunit">
    <text evidence="5">Part of the 30S ribosomal subunit.</text>
</comment>
<dbReference type="PATRIC" id="fig|2162.10.peg.698"/>
<keyword evidence="3 5" id="KW-0687">Ribonucleoprotein</keyword>
<evidence type="ECO:0000256" key="2">
    <source>
        <dbReference type="ARBA" id="ARBA00022980"/>
    </source>
</evidence>
<evidence type="ECO:0000256" key="4">
    <source>
        <dbReference type="ARBA" id="ARBA00035277"/>
    </source>
</evidence>
<keyword evidence="2 5" id="KW-0689">Ribosomal protein</keyword>
<dbReference type="InterPro" id="IPR020919">
    <property type="entry name" value="Ribosomal_protein_eS8_arc"/>
</dbReference>
<dbReference type="HAMAP" id="MF_00029">
    <property type="entry name" value="Ribosomal_eS8"/>
    <property type="match status" value="1"/>
</dbReference>
<gene>
    <name evidence="5 7" type="primary">rps8e</name>
    <name evidence="7" type="ORF">BRM9_1638</name>
    <name evidence="8" type="ORF">DSM1535_2333</name>
    <name evidence="10" type="ORF">ISP06_01410</name>
    <name evidence="9" type="ORF">MB9_0670</name>
</gene>
<dbReference type="STRING" id="2162.BRM9_1638"/>
<keyword evidence="12" id="KW-1185">Reference proteome</keyword>
<dbReference type="PANTHER" id="PTHR10394">
    <property type="entry name" value="40S RIBOSOMAL PROTEIN S8"/>
    <property type="match status" value="1"/>
</dbReference>
<dbReference type="NCBIfam" id="TIGR00307">
    <property type="entry name" value="eS8"/>
    <property type="match status" value="1"/>
</dbReference>
<dbReference type="Pfam" id="PF01201">
    <property type="entry name" value="Ribosomal_S8e"/>
    <property type="match status" value="1"/>
</dbReference>
<evidence type="ECO:0000256" key="3">
    <source>
        <dbReference type="ARBA" id="ARBA00023274"/>
    </source>
</evidence>
<dbReference type="InterPro" id="IPR001047">
    <property type="entry name" value="Ribosomal_eS8"/>
</dbReference>
<dbReference type="AlphaFoldDB" id="A0A089ZGZ1"/>
<dbReference type="KEGG" id="mfi:DSM1535_2333"/>